<accession>A0AA93BZ86</accession>
<protein>
    <submittedName>
        <fullName evidence="3">Phage tail sheath family protein</fullName>
    </submittedName>
</protein>
<reference evidence="3 4" key="1">
    <citation type="submission" date="2018-09" db="EMBL/GenBank/DDBJ databases">
        <title>Draft genome of a novel serratia sp. strain with antifungal activity.</title>
        <authorList>
            <person name="Dichmann S.I."/>
            <person name="Park B.P."/>
            <person name="Pathiraja D."/>
            <person name="Choi I.-G."/>
            <person name="Stougaard P."/>
            <person name="Hennessy R.C."/>
        </authorList>
    </citation>
    <scope>NUCLEOTIDE SEQUENCE [LARGE SCALE GENOMIC DNA]</scope>
    <source>
        <strain evidence="3 4">S40</strain>
    </source>
</reference>
<comment type="caution">
    <text evidence="3">The sequence shown here is derived from an EMBL/GenBank/DDBJ whole genome shotgun (WGS) entry which is preliminary data.</text>
</comment>
<proteinExistence type="inferred from homology"/>
<dbReference type="InterPro" id="IPR020287">
    <property type="entry name" value="Tail_sheath_C"/>
</dbReference>
<dbReference type="Gene3D" id="3.40.50.11780">
    <property type="match status" value="1"/>
</dbReference>
<dbReference type="AlphaFoldDB" id="A0AA93BZ86"/>
<name>A0AA93BZ86_9GAMM</name>
<dbReference type="EMBL" id="QYYG01000001">
    <property type="protein sequence ID" value="RJF58569.1"/>
    <property type="molecule type" value="Genomic_DNA"/>
</dbReference>
<keyword evidence="4" id="KW-1185">Reference proteome</keyword>
<dbReference type="PANTHER" id="PTHR35861:SF1">
    <property type="entry name" value="PHAGE TAIL SHEATH PROTEIN"/>
    <property type="match status" value="1"/>
</dbReference>
<evidence type="ECO:0000313" key="4">
    <source>
        <dbReference type="Proteomes" id="UP000284338"/>
    </source>
</evidence>
<comment type="similarity">
    <text evidence="1">Belongs to the myoviridae tail sheath protein family.</text>
</comment>
<evidence type="ECO:0000259" key="2">
    <source>
        <dbReference type="Pfam" id="PF17482"/>
    </source>
</evidence>
<feature type="domain" description="Tail sheath protein C-terminal" evidence="2">
    <location>
        <begin position="244"/>
        <end position="350"/>
    </location>
</feature>
<evidence type="ECO:0000313" key="3">
    <source>
        <dbReference type="EMBL" id="RJF58569.1"/>
    </source>
</evidence>
<organism evidence="3 4">
    <name type="scientific">Serratia inhibens</name>
    <dbReference type="NCBI Taxonomy" id="2338073"/>
    <lineage>
        <taxon>Bacteria</taxon>
        <taxon>Pseudomonadati</taxon>
        <taxon>Pseudomonadota</taxon>
        <taxon>Gammaproteobacteria</taxon>
        <taxon>Enterobacterales</taxon>
        <taxon>Yersiniaceae</taxon>
        <taxon>Serratia</taxon>
    </lineage>
</organism>
<evidence type="ECO:0000256" key="1">
    <source>
        <dbReference type="ARBA" id="ARBA00008005"/>
    </source>
</evidence>
<sequence>MAIVTSYPGVYSSEDALPNFSITGGAMPVPAFLTTLSESGAPKNKICYFQSWSDFKKVVPGEHWNAKYYNTLYLWFSNGGGGCYLIDYPEVKKISAMDDVTLVVAHGRNKNLIPNIAALCGPGKNRFVLLDGPMERITPDAVPAEVTTDLPESPYAAAWYPGVYSDKSGTTVPPSAIAAISIAKTERTRGVWKAPANVVINGITPRFPVSDDLQGRFTQGKALNMIRTFPGMGTVMWGSRTLDDSDNWRYIPVRRLFSMVEQDVKAALNKLVFEANSQPTWLRVKAAVDSYLYRLWQQGALLGNKEDEAWFVQIGKDITMTDEDIRQGKMVVNVGLAAVRPAEFILLQFRQDIAR</sequence>
<dbReference type="InterPro" id="IPR052042">
    <property type="entry name" value="Tail_sheath_structural"/>
</dbReference>
<dbReference type="RefSeq" id="WP_119803848.1">
    <property type="nucleotide sequence ID" value="NZ_QYYG01000001.1"/>
</dbReference>
<gene>
    <name evidence="3" type="ORF">D4100_07425</name>
</gene>
<dbReference type="PANTHER" id="PTHR35861">
    <property type="match status" value="1"/>
</dbReference>
<dbReference type="Pfam" id="PF17482">
    <property type="entry name" value="Phage_sheath_1C"/>
    <property type="match status" value="1"/>
</dbReference>
<dbReference type="Proteomes" id="UP000284338">
    <property type="component" value="Unassembled WGS sequence"/>
</dbReference>